<evidence type="ECO:0000313" key="3">
    <source>
        <dbReference type="Proteomes" id="UP000663881"/>
    </source>
</evidence>
<dbReference type="EMBL" id="CAJNON010001159">
    <property type="protein sequence ID" value="CAF1435185.1"/>
    <property type="molecule type" value="Genomic_DNA"/>
</dbReference>
<reference evidence="2" key="1">
    <citation type="submission" date="2021-02" db="EMBL/GenBank/DDBJ databases">
        <authorList>
            <person name="Nowell W R."/>
        </authorList>
    </citation>
    <scope>NUCLEOTIDE SEQUENCE</scope>
</reference>
<gene>
    <name evidence="2" type="ORF">OKA104_LOCUS21977</name>
    <name evidence="1" type="ORF">VCS650_LOCUS38546</name>
</gene>
<organism evidence="2 3">
    <name type="scientific">Adineta steineri</name>
    <dbReference type="NCBI Taxonomy" id="433720"/>
    <lineage>
        <taxon>Eukaryota</taxon>
        <taxon>Metazoa</taxon>
        <taxon>Spiralia</taxon>
        <taxon>Gnathifera</taxon>
        <taxon>Rotifera</taxon>
        <taxon>Eurotatoria</taxon>
        <taxon>Bdelloidea</taxon>
        <taxon>Adinetida</taxon>
        <taxon>Adinetidae</taxon>
        <taxon>Adineta</taxon>
    </lineage>
</organism>
<dbReference type="AlphaFoldDB" id="A0A819EZA4"/>
<comment type="caution">
    <text evidence="2">The sequence shown here is derived from an EMBL/GenBank/DDBJ whole genome shotgun (WGS) entry which is preliminary data.</text>
</comment>
<proteinExistence type="predicted"/>
<dbReference type="Proteomes" id="UP000663891">
    <property type="component" value="Unassembled WGS sequence"/>
</dbReference>
<dbReference type="EMBL" id="CAJOAY010001570">
    <property type="protein sequence ID" value="CAF3859894.1"/>
    <property type="molecule type" value="Genomic_DNA"/>
</dbReference>
<name>A0A819EZA4_9BILA</name>
<accession>A0A819EZA4</accession>
<protein>
    <submittedName>
        <fullName evidence="2">Uncharacterized protein</fullName>
    </submittedName>
</protein>
<sequence>MAIDPFIETLNNLKRDQQRCEEELNEARNNLMACSAIEQLIVWHILFDDAKTKAGKLACIAAELKYLEDYSIMVINMLNHQGQSFSKDTQLLGNSPTNSAQLKQPYTNSDQHQLSNYVKF</sequence>
<evidence type="ECO:0000313" key="2">
    <source>
        <dbReference type="EMBL" id="CAF3859894.1"/>
    </source>
</evidence>
<evidence type="ECO:0000313" key="1">
    <source>
        <dbReference type="EMBL" id="CAF1435185.1"/>
    </source>
</evidence>
<dbReference type="OrthoDB" id="10061395at2759"/>
<dbReference type="Proteomes" id="UP000663881">
    <property type="component" value="Unassembled WGS sequence"/>
</dbReference>